<name>A0A9N9X1K9_PHACE</name>
<evidence type="ECO:0000256" key="1">
    <source>
        <dbReference type="SAM" id="Coils"/>
    </source>
</evidence>
<feature type="region of interest" description="Disordered" evidence="2">
    <location>
        <begin position="230"/>
        <end position="254"/>
    </location>
</feature>
<sequence>MTDVLLTNILEQLTSLNSKVEKNQNTLEELKQEFSTTNVKLDQLEKENSALKENIKQLENRNRKNNLIIFGTPKNNSIQDNINFIKASLDINLELKDINNSYPLGKNEKESIPIKFEFVSQLKKIEILKNAYKLRQKNIKNIYITEDLSKEDQEIHRGLRLFLNKAKSAGKKAVMRHNKLIIGDKSYTHDYLLENPNINFEEGASVNEIISTQEEKLSLQLEENLKRKVNFEENSDDTTKKTRRNPQRKQSTAN</sequence>
<keyword evidence="4" id="KW-1185">Reference proteome</keyword>
<feature type="coiled-coil region" evidence="1">
    <location>
        <begin position="10"/>
        <end position="68"/>
    </location>
</feature>
<dbReference type="Proteomes" id="UP001153737">
    <property type="component" value="Chromosome 5"/>
</dbReference>
<evidence type="ECO:0000256" key="2">
    <source>
        <dbReference type="SAM" id="MobiDB-lite"/>
    </source>
</evidence>
<gene>
    <name evidence="3" type="ORF">PHAECO_LOCUS9678</name>
</gene>
<dbReference type="AlphaFoldDB" id="A0A9N9X1K9"/>
<proteinExistence type="predicted"/>
<reference evidence="3" key="1">
    <citation type="submission" date="2022-01" db="EMBL/GenBank/DDBJ databases">
        <authorList>
            <person name="King R."/>
        </authorList>
    </citation>
    <scope>NUCLEOTIDE SEQUENCE</scope>
</reference>
<evidence type="ECO:0008006" key="5">
    <source>
        <dbReference type="Google" id="ProtNLM"/>
    </source>
</evidence>
<protein>
    <recommendedName>
        <fullName evidence="5">Endonuclease-reverse transcriptase</fullName>
    </recommendedName>
</protein>
<dbReference type="EMBL" id="OU896711">
    <property type="protein sequence ID" value="CAG9821849.1"/>
    <property type="molecule type" value="Genomic_DNA"/>
</dbReference>
<organism evidence="3 4">
    <name type="scientific">Phaedon cochleariae</name>
    <name type="common">Mustard beetle</name>
    <dbReference type="NCBI Taxonomy" id="80249"/>
    <lineage>
        <taxon>Eukaryota</taxon>
        <taxon>Metazoa</taxon>
        <taxon>Ecdysozoa</taxon>
        <taxon>Arthropoda</taxon>
        <taxon>Hexapoda</taxon>
        <taxon>Insecta</taxon>
        <taxon>Pterygota</taxon>
        <taxon>Neoptera</taxon>
        <taxon>Endopterygota</taxon>
        <taxon>Coleoptera</taxon>
        <taxon>Polyphaga</taxon>
        <taxon>Cucujiformia</taxon>
        <taxon>Chrysomeloidea</taxon>
        <taxon>Chrysomelidae</taxon>
        <taxon>Chrysomelinae</taxon>
        <taxon>Chrysomelini</taxon>
        <taxon>Phaedon</taxon>
    </lineage>
</organism>
<evidence type="ECO:0000313" key="4">
    <source>
        <dbReference type="Proteomes" id="UP001153737"/>
    </source>
</evidence>
<evidence type="ECO:0000313" key="3">
    <source>
        <dbReference type="EMBL" id="CAG9821849.1"/>
    </source>
</evidence>
<accession>A0A9N9X1K9</accession>
<dbReference type="OrthoDB" id="6780253at2759"/>
<reference evidence="3" key="2">
    <citation type="submission" date="2022-10" db="EMBL/GenBank/DDBJ databases">
        <authorList>
            <consortium name="ENA_rothamsted_submissions"/>
            <consortium name="culmorum"/>
            <person name="King R."/>
        </authorList>
    </citation>
    <scope>NUCLEOTIDE SEQUENCE</scope>
</reference>
<keyword evidence="1" id="KW-0175">Coiled coil</keyword>